<name>A0A1I5P733_9BACI</name>
<dbReference type="PANTHER" id="PTHR34698:SF2">
    <property type="entry name" value="5-OXOPROLINASE SUBUNIT B"/>
    <property type="match status" value="1"/>
</dbReference>
<dbReference type="OrthoDB" id="9778567at2"/>
<protein>
    <submittedName>
        <fullName evidence="5">Inhibitor of KinA</fullName>
    </submittedName>
</protein>
<keyword evidence="1" id="KW-0547">Nucleotide-binding</keyword>
<dbReference type="GO" id="GO:0005524">
    <property type="term" value="F:ATP binding"/>
    <property type="evidence" value="ECO:0007669"/>
    <property type="project" value="UniProtKB-KW"/>
</dbReference>
<evidence type="ECO:0000256" key="2">
    <source>
        <dbReference type="ARBA" id="ARBA00022801"/>
    </source>
</evidence>
<dbReference type="EMBL" id="FOXD01000004">
    <property type="protein sequence ID" value="SFP29855.1"/>
    <property type="molecule type" value="Genomic_DNA"/>
</dbReference>
<gene>
    <name evidence="5" type="ORF">SAMN05518683_1044</name>
</gene>
<dbReference type="NCBIfam" id="TIGR00370">
    <property type="entry name" value="5-oxoprolinase subunit PxpB"/>
    <property type="match status" value="1"/>
</dbReference>
<keyword evidence="6" id="KW-1185">Reference proteome</keyword>
<dbReference type="Pfam" id="PF02682">
    <property type="entry name" value="CT_C_D"/>
    <property type="match status" value="1"/>
</dbReference>
<dbReference type="InterPro" id="IPR010016">
    <property type="entry name" value="PxpB"/>
</dbReference>
<dbReference type="GO" id="GO:0016787">
    <property type="term" value="F:hydrolase activity"/>
    <property type="evidence" value="ECO:0007669"/>
    <property type="project" value="UniProtKB-KW"/>
</dbReference>
<evidence type="ECO:0000313" key="6">
    <source>
        <dbReference type="Proteomes" id="UP000198892"/>
    </source>
</evidence>
<keyword evidence="2" id="KW-0378">Hydrolase</keyword>
<dbReference type="Gene3D" id="3.30.1360.40">
    <property type="match status" value="1"/>
</dbReference>
<dbReference type="SUPFAM" id="SSF50891">
    <property type="entry name" value="Cyclophilin-like"/>
    <property type="match status" value="1"/>
</dbReference>
<accession>A0A1I5P733</accession>
<dbReference type="InterPro" id="IPR029000">
    <property type="entry name" value="Cyclophilin-like_dom_sf"/>
</dbReference>
<dbReference type="SMART" id="SM00796">
    <property type="entry name" value="AHS1"/>
    <property type="match status" value="1"/>
</dbReference>
<dbReference type="Proteomes" id="UP000198892">
    <property type="component" value="Unassembled WGS sequence"/>
</dbReference>
<sequence>MCVEPLHVNLISDSALQVTFGTSISAETHQHIIAFCRKLEKRPLQGIREWVPSYTAVTVFYDPLLLSPASLETYLLDTSKAVDGADHSDPVPVTIPVCYEEPFGPDLHHVANYNQLKPGDVIERHSEPDYLIHMMGFMPGFPYLGGMNKRIAAPRLGTPRRNVPAGSVGIAGTQTGVYPLESPGGWNIIGRTPKKLFFPSKTDPILLEAGMTIRFTPVSAQEFLDIEEKEASY</sequence>
<dbReference type="AlphaFoldDB" id="A0A1I5P733"/>
<feature type="domain" description="Carboxyltransferase" evidence="4">
    <location>
        <begin position="6"/>
        <end position="207"/>
    </location>
</feature>
<evidence type="ECO:0000256" key="3">
    <source>
        <dbReference type="ARBA" id="ARBA00022840"/>
    </source>
</evidence>
<dbReference type="InterPro" id="IPR003833">
    <property type="entry name" value="CT_C_D"/>
</dbReference>
<keyword evidence="3" id="KW-0067">ATP-binding</keyword>
<dbReference type="STRING" id="1884432.SAMN05518683_1044"/>
<proteinExistence type="predicted"/>
<dbReference type="PANTHER" id="PTHR34698">
    <property type="entry name" value="5-OXOPROLINASE SUBUNIT B"/>
    <property type="match status" value="1"/>
</dbReference>
<dbReference type="SUPFAM" id="SSF160467">
    <property type="entry name" value="PH0987 N-terminal domain-like"/>
    <property type="match status" value="1"/>
</dbReference>
<dbReference type="Gene3D" id="2.40.100.10">
    <property type="entry name" value="Cyclophilin-like"/>
    <property type="match status" value="1"/>
</dbReference>
<organism evidence="5 6">
    <name type="scientific">Salibacterium halotolerans</name>
    <dbReference type="NCBI Taxonomy" id="1884432"/>
    <lineage>
        <taxon>Bacteria</taxon>
        <taxon>Bacillati</taxon>
        <taxon>Bacillota</taxon>
        <taxon>Bacilli</taxon>
        <taxon>Bacillales</taxon>
        <taxon>Bacillaceae</taxon>
    </lineage>
</organism>
<evidence type="ECO:0000313" key="5">
    <source>
        <dbReference type="EMBL" id="SFP29855.1"/>
    </source>
</evidence>
<evidence type="ECO:0000256" key="1">
    <source>
        <dbReference type="ARBA" id="ARBA00022741"/>
    </source>
</evidence>
<evidence type="ECO:0000259" key="4">
    <source>
        <dbReference type="SMART" id="SM00796"/>
    </source>
</evidence>
<reference evidence="6" key="1">
    <citation type="submission" date="2016-10" db="EMBL/GenBank/DDBJ databases">
        <authorList>
            <person name="Varghese N."/>
            <person name="Submissions S."/>
        </authorList>
    </citation>
    <scope>NUCLEOTIDE SEQUENCE [LARGE SCALE GENOMIC DNA]</scope>
    <source>
        <strain evidence="6">S7</strain>
    </source>
</reference>